<organism evidence="1 2">
    <name type="scientific">Datura stramonium</name>
    <name type="common">Jimsonweed</name>
    <name type="synonym">Common thornapple</name>
    <dbReference type="NCBI Taxonomy" id="4076"/>
    <lineage>
        <taxon>Eukaryota</taxon>
        <taxon>Viridiplantae</taxon>
        <taxon>Streptophyta</taxon>
        <taxon>Embryophyta</taxon>
        <taxon>Tracheophyta</taxon>
        <taxon>Spermatophyta</taxon>
        <taxon>Magnoliopsida</taxon>
        <taxon>eudicotyledons</taxon>
        <taxon>Gunneridae</taxon>
        <taxon>Pentapetalae</taxon>
        <taxon>asterids</taxon>
        <taxon>lamiids</taxon>
        <taxon>Solanales</taxon>
        <taxon>Solanaceae</taxon>
        <taxon>Solanoideae</taxon>
        <taxon>Datureae</taxon>
        <taxon>Datura</taxon>
    </lineage>
</organism>
<feature type="non-terminal residue" evidence="1">
    <location>
        <position position="1"/>
    </location>
</feature>
<name>A0ABS8T977_DATST</name>
<sequence>VGVKDARNEFQLMDALPCARHKGISATTGTAPQHHPHYAMHEARNVGIMPSVRRPSPLRVGRYDATLLQSVRRHKAAHFPRDKACNVAPVTR</sequence>
<evidence type="ECO:0000313" key="2">
    <source>
        <dbReference type="Proteomes" id="UP000823775"/>
    </source>
</evidence>
<dbReference type="EMBL" id="JACEIK010001241">
    <property type="protein sequence ID" value="MCD7467541.1"/>
    <property type="molecule type" value="Genomic_DNA"/>
</dbReference>
<protein>
    <submittedName>
        <fullName evidence="1">Uncharacterized protein</fullName>
    </submittedName>
</protein>
<accession>A0ABS8T977</accession>
<reference evidence="1 2" key="1">
    <citation type="journal article" date="2021" name="BMC Genomics">
        <title>Datura genome reveals duplications of psychoactive alkaloid biosynthetic genes and high mutation rate following tissue culture.</title>
        <authorList>
            <person name="Rajewski A."/>
            <person name="Carter-House D."/>
            <person name="Stajich J."/>
            <person name="Litt A."/>
        </authorList>
    </citation>
    <scope>NUCLEOTIDE SEQUENCE [LARGE SCALE GENOMIC DNA]</scope>
    <source>
        <strain evidence="1">AR-01</strain>
    </source>
</reference>
<comment type="caution">
    <text evidence="1">The sequence shown here is derived from an EMBL/GenBank/DDBJ whole genome shotgun (WGS) entry which is preliminary data.</text>
</comment>
<keyword evidence="2" id="KW-1185">Reference proteome</keyword>
<proteinExistence type="predicted"/>
<dbReference type="Proteomes" id="UP000823775">
    <property type="component" value="Unassembled WGS sequence"/>
</dbReference>
<gene>
    <name evidence="1" type="ORF">HAX54_005038</name>
</gene>
<evidence type="ECO:0000313" key="1">
    <source>
        <dbReference type="EMBL" id="MCD7467541.1"/>
    </source>
</evidence>